<dbReference type="GO" id="GO:0006559">
    <property type="term" value="P:L-phenylalanine catabolic process"/>
    <property type="evidence" value="ECO:0007669"/>
    <property type="project" value="TreeGrafter"/>
</dbReference>
<dbReference type="Pfam" id="PF13417">
    <property type="entry name" value="GST_N_3"/>
    <property type="match status" value="1"/>
</dbReference>
<dbReference type="InterPro" id="IPR036249">
    <property type="entry name" value="Thioredoxin-like_sf"/>
</dbReference>
<dbReference type="SUPFAM" id="SSF52833">
    <property type="entry name" value="Thioredoxin-like"/>
    <property type="match status" value="1"/>
</dbReference>
<dbReference type="RefSeq" id="XP_056485284.1">
    <property type="nucleotide sequence ID" value="XM_056634664.1"/>
</dbReference>
<dbReference type="Gene3D" id="3.40.30.10">
    <property type="entry name" value="Glutaredoxin"/>
    <property type="match status" value="1"/>
</dbReference>
<keyword evidence="3" id="KW-1185">Reference proteome</keyword>
<dbReference type="InterPro" id="IPR004045">
    <property type="entry name" value="Glutathione_S-Trfase_N"/>
</dbReference>
<dbReference type="GeneID" id="81373644"/>
<gene>
    <name evidence="2" type="ORF">N7509_010027</name>
</gene>
<accession>A0A9X0B490</accession>
<dbReference type="PANTHER" id="PTHR42673:SF4">
    <property type="entry name" value="MALEYLACETOACETATE ISOMERASE"/>
    <property type="match status" value="1"/>
</dbReference>
<organism evidence="2 3">
    <name type="scientific">Penicillium cosmopolitanum</name>
    <dbReference type="NCBI Taxonomy" id="1131564"/>
    <lineage>
        <taxon>Eukaryota</taxon>
        <taxon>Fungi</taxon>
        <taxon>Dikarya</taxon>
        <taxon>Ascomycota</taxon>
        <taxon>Pezizomycotina</taxon>
        <taxon>Eurotiomycetes</taxon>
        <taxon>Eurotiomycetidae</taxon>
        <taxon>Eurotiales</taxon>
        <taxon>Aspergillaceae</taxon>
        <taxon>Penicillium</taxon>
    </lineage>
</organism>
<name>A0A9X0B490_9EURO</name>
<dbReference type="PROSITE" id="PS50404">
    <property type="entry name" value="GST_NTER"/>
    <property type="match status" value="1"/>
</dbReference>
<dbReference type="OrthoDB" id="412788at2759"/>
<dbReference type="GO" id="GO:0016034">
    <property type="term" value="F:maleylacetoacetate isomerase activity"/>
    <property type="evidence" value="ECO:0007669"/>
    <property type="project" value="TreeGrafter"/>
</dbReference>
<evidence type="ECO:0000313" key="2">
    <source>
        <dbReference type="EMBL" id="KAJ5387486.1"/>
    </source>
</evidence>
<dbReference type="InterPro" id="IPR036282">
    <property type="entry name" value="Glutathione-S-Trfase_C_sf"/>
</dbReference>
<sequence length="290" mass="32662">MSDTGPPRFTLYTSDASQWAYVPHLTIDEKGYKPSQYDIKQVGLVNGENFSPEYVQINPNGTIPSLTSASLPEPLIESADILKYLDFNHPKGPSLFPVDPEQRLKVEELIAHVHQTKLSTNLILLQARDAQELSAKKASFSKDFVNSRQEKLIRYGTTNPQIPLYTSRTRENGKLYHIYNSSAIGPDHEQFFADSRKGYKDFAAGLNELNSMLVLPYAAGDKVTAADMHIVPWLAHALWGAGGKAIDEFHPLEELIKKSVPDFKFGEKTKSWWRNISATDSFHKNYPTLH</sequence>
<proteinExistence type="predicted"/>
<dbReference type="PANTHER" id="PTHR42673">
    <property type="entry name" value="MALEYLACETOACETATE ISOMERASE"/>
    <property type="match status" value="1"/>
</dbReference>
<evidence type="ECO:0000313" key="3">
    <source>
        <dbReference type="Proteomes" id="UP001147747"/>
    </source>
</evidence>
<dbReference type="GO" id="GO:0004364">
    <property type="term" value="F:glutathione transferase activity"/>
    <property type="evidence" value="ECO:0007669"/>
    <property type="project" value="TreeGrafter"/>
</dbReference>
<dbReference type="AlphaFoldDB" id="A0A9X0B490"/>
<reference evidence="2" key="2">
    <citation type="journal article" date="2023" name="IMA Fungus">
        <title>Comparative genomic study of the Penicillium genus elucidates a diverse pangenome and 15 lateral gene transfer events.</title>
        <authorList>
            <person name="Petersen C."/>
            <person name="Sorensen T."/>
            <person name="Nielsen M.R."/>
            <person name="Sondergaard T.E."/>
            <person name="Sorensen J.L."/>
            <person name="Fitzpatrick D.A."/>
            <person name="Frisvad J.C."/>
            <person name="Nielsen K.L."/>
        </authorList>
    </citation>
    <scope>NUCLEOTIDE SEQUENCE</scope>
    <source>
        <strain evidence="2">IBT 29677</strain>
    </source>
</reference>
<reference evidence="2" key="1">
    <citation type="submission" date="2022-12" db="EMBL/GenBank/DDBJ databases">
        <authorList>
            <person name="Petersen C."/>
        </authorList>
    </citation>
    <scope>NUCLEOTIDE SEQUENCE</scope>
    <source>
        <strain evidence="2">IBT 29677</strain>
    </source>
</reference>
<dbReference type="Proteomes" id="UP001147747">
    <property type="component" value="Unassembled WGS sequence"/>
</dbReference>
<dbReference type="EMBL" id="JAPZBU010000009">
    <property type="protein sequence ID" value="KAJ5387486.1"/>
    <property type="molecule type" value="Genomic_DNA"/>
</dbReference>
<dbReference type="Gene3D" id="1.20.1050.10">
    <property type="match status" value="1"/>
</dbReference>
<protein>
    <recommendedName>
        <fullName evidence="1">GST N-terminal domain-containing protein</fullName>
    </recommendedName>
</protein>
<dbReference type="SUPFAM" id="SSF47616">
    <property type="entry name" value="GST C-terminal domain-like"/>
    <property type="match status" value="1"/>
</dbReference>
<dbReference type="GO" id="GO:0006749">
    <property type="term" value="P:glutathione metabolic process"/>
    <property type="evidence" value="ECO:0007669"/>
    <property type="project" value="TreeGrafter"/>
</dbReference>
<evidence type="ECO:0000259" key="1">
    <source>
        <dbReference type="PROSITE" id="PS50404"/>
    </source>
</evidence>
<comment type="caution">
    <text evidence="2">The sequence shown here is derived from an EMBL/GenBank/DDBJ whole genome shotgun (WGS) entry which is preliminary data.</text>
</comment>
<feature type="domain" description="GST N-terminal" evidence="1">
    <location>
        <begin position="7"/>
        <end position="93"/>
    </location>
</feature>